<keyword evidence="3" id="KW-1185">Reference proteome</keyword>
<organism evidence="2 3">
    <name type="scientific">Sinomonas terrae</name>
    <dbReference type="NCBI Taxonomy" id="2908838"/>
    <lineage>
        <taxon>Bacteria</taxon>
        <taxon>Bacillati</taxon>
        <taxon>Actinomycetota</taxon>
        <taxon>Actinomycetes</taxon>
        <taxon>Micrococcales</taxon>
        <taxon>Micrococcaceae</taxon>
        <taxon>Sinomonas</taxon>
    </lineage>
</organism>
<feature type="compositionally biased region" description="Basic and acidic residues" evidence="1">
    <location>
        <begin position="1"/>
        <end position="23"/>
    </location>
</feature>
<feature type="region of interest" description="Disordered" evidence="1">
    <location>
        <begin position="1"/>
        <end position="84"/>
    </location>
</feature>
<evidence type="ECO:0000256" key="1">
    <source>
        <dbReference type="SAM" id="MobiDB-lite"/>
    </source>
</evidence>
<accession>A0ABS9U463</accession>
<dbReference type="Proteomes" id="UP001202922">
    <property type="component" value="Unassembled WGS sequence"/>
</dbReference>
<dbReference type="RefSeq" id="WP_241055299.1">
    <property type="nucleotide sequence ID" value="NZ_JAKZBV010000001.1"/>
</dbReference>
<sequence>MIERGSNKHGPQLDDEMKHEDQGTVRSGRPGHVEDFRQTEPFPDDTDSPEVQAAVEHGTTGGTEEAEPGAAESEEDEGQGDTPE</sequence>
<feature type="compositionally biased region" description="Acidic residues" evidence="1">
    <location>
        <begin position="64"/>
        <end position="84"/>
    </location>
</feature>
<name>A0ABS9U463_9MICC</name>
<dbReference type="EMBL" id="JAKZBV010000001">
    <property type="protein sequence ID" value="MCH6471481.1"/>
    <property type="molecule type" value="Genomic_DNA"/>
</dbReference>
<comment type="caution">
    <text evidence="2">The sequence shown here is derived from an EMBL/GenBank/DDBJ whole genome shotgun (WGS) entry which is preliminary data.</text>
</comment>
<evidence type="ECO:0000313" key="3">
    <source>
        <dbReference type="Proteomes" id="UP001202922"/>
    </source>
</evidence>
<reference evidence="2 3" key="1">
    <citation type="submission" date="2022-03" db="EMBL/GenBank/DDBJ databases">
        <title>Sinomonas sp. isolated from a soil.</title>
        <authorList>
            <person name="Han J."/>
            <person name="Kim D.-U."/>
        </authorList>
    </citation>
    <scope>NUCLEOTIDE SEQUENCE [LARGE SCALE GENOMIC DNA]</scope>
    <source>
        <strain evidence="2 3">5-5</strain>
    </source>
</reference>
<evidence type="ECO:0000313" key="2">
    <source>
        <dbReference type="EMBL" id="MCH6471481.1"/>
    </source>
</evidence>
<protein>
    <submittedName>
        <fullName evidence="2">Uncharacterized protein</fullName>
    </submittedName>
</protein>
<proteinExistence type="predicted"/>
<gene>
    <name evidence="2" type="ORF">L0M17_16090</name>
</gene>